<evidence type="ECO:0000313" key="2">
    <source>
        <dbReference type="EMBL" id="CBY20106.1"/>
    </source>
</evidence>
<name>E4WQH4_OIKDI</name>
<feature type="compositionally biased region" description="Gly residues" evidence="1">
    <location>
        <begin position="10"/>
        <end position="25"/>
    </location>
</feature>
<dbReference type="Proteomes" id="UP000001307">
    <property type="component" value="Unassembled WGS sequence"/>
</dbReference>
<proteinExistence type="predicted"/>
<dbReference type="EMBL" id="FN653015">
    <property type="protein sequence ID" value="CBY20106.1"/>
    <property type="molecule type" value="Genomic_DNA"/>
</dbReference>
<feature type="compositionally biased region" description="Polar residues" evidence="1">
    <location>
        <begin position="161"/>
        <end position="172"/>
    </location>
</feature>
<gene>
    <name evidence="2" type="ORF">GSOID_T00000089001</name>
</gene>
<organism evidence="2">
    <name type="scientific">Oikopleura dioica</name>
    <name type="common">Tunicate</name>
    <dbReference type="NCBI Taxonomy" id="34765"/>
    <lineage>
        <taxon>Eukaryota</taxon>
        <taxon>Metazoa</taxon>
        <taxon>Chordata</taxon>
        <taxon>Tunicata</taxon>
        <taxon>Appendicularia</taxon>
        <taxon>Copelata</taxon>
        <taxon>Oikopleuridae</taxon>
        <taxon>Oikopleura</taxon>
    </lineage>
</organism>
<feature type="compositionally biased region" description="Low complexity" evidence="1">
    <location>
        <begin position="26"/>
        <end position="37"/>
    </location>
</feature>
<evidence type="ECO:0000313" key="3">
    <source>
        <dbReference type="Proteomes" id="UP000001307"/>
    </source>
</evidence>
<dbReference type="InParanoid" id="E4WQH4"/>
<dbReference type="AlphaFoldDB" id="E4WQH4"/>
<feature type="compositionally biased region" description="Pro residues" evidence="1">
    <location>
        <begin position="173"/>
        <end position="182"/>
    </location>
</feature>
<reference evidence="2" key="1">
    <citation type="journal article" date="2010" name="Science">
        <title>Plasticity of animal genome architecture unmasked by rapid evolution of a pelagic tunicate.</title>
        <authorList>
            <person name="Denoeud F."/>
            <person name="Henriet S."/>
            <person name="Mungpakdee S."/>
            <person name="Aury J.M."/>
            <person name="Da Silva C."/>
            <person name="Brinkmann H."/>
            <person name="Mikhaleva J."/>
            <person name="Olsen L.C."/>
            <person name="Jubin C."/>
            <person name="Canestro C."/>
            <person name="Bouquet J.M."/>
            <person name="Danks G."/>
            <person name="Poulain J."/>
            <person name="Campsteijn C."/>
            <person name="Adamski M."/>
            <person name="Cross I."/>
            <person name="Yadetie F."/>
            <person name="Muffato M."/>
            <person name="Louis A."/>
            <person name="Butcher S."/>
            <person name="Tsagkogeorga G."/>
            <person name="Konrad A."/>
            <person name="Singh S."/>
            <person name="Jensen M.F."/>
            <person name="Cong E.H."/>
            <person name="Eikeseth-Otteraa H."/>
            <person name="Noel B."/>
            <person name="Anthouard V."/>
            <person name="Porcel B.M."/>
            <person name="Kachouri-Lafond R."/>
            <person name="Nishino A."/>
            <person name="Ugolini M."/>
            <person name="Chourrout P."/>
            <person name="Nishida H."/>
            <person name="Aasland R."/>
            <person name="Huzurbazar S."/>
            <person name="Westhof E."/>
            <person name="Delsuc F."/>
            <person name="Lehrach H."/>
            <person name="Reinhardt R."/>
            <person name="Weissenbach J."/>
            <person name="Roy S.W."/>
            <person name="Artiguenave F."/>
            <person name="Postlethwait J.H."/>
            <person name="Manak J.R."/>
            <person name="Thompson E.M."/>
            <person name="Jaillon O."/>
            <person name="Du Pasquier L."/>
            <person name="Boudinot P."/>
            <person name="Liberles D.A."/>
            <person name="Volff J.N."/>
            <person name="Philippe H."/>
            <person name="Lenhard B."/>
            <person name="Roest Crollius H."/>
            <person name="Wincker P."/>
            <person name="Chourrout D."/>
        </authorList>
    </citation>
    <scope>NUCLEOTIDE SEQUENCE [LARGE SCALE GENOMIC DNA]</scope>
</reference>
<accession>E4WQH4</accession>
<feature type="region of interest" description="Disordered" evidence="1">
    <location>
        <begin position="1"/>
        <end position="45"/>
    </location>
</feature>
<feature type="region of interest" description="Disordered" evidence="1">
    <location>
        <begin position="160"/>
        <end position="227"/>
    </location>
</feature>
<sequence>MSSIQSSPHAGGGGGPSDAGGGGGSATTTPNTTQTPPKRFSPYPMASAHQIRAGIPPGMMAMANNGQVIMANQVQIANPAALQARLASPYGMVALGGMGGMGMMAAAPQQMMTAMPMIAAQNGMGMTMINSGMPQMMQYVQPPAPPSSAQQAYMSPAVTYAAQQESQSVNPLTNPPPPPAGAPPKDTQSDRASRTSSPSVTKREDLKHASGDPYDYSEGLQNSNKEQRIEIQKLLKENQKLREKVKKLSREHHQATKSYTVKDGKCPFCLQEMPTNKRKK</sequence>
<keyword evidence="3" id="KW-1185">Reference proteome</keyword>
<feature type="compositionally biased region" description="Basic and acidic residues" evidence="1">
    <location>
        <begin position="201"/>
        <end position="210"/>
    </location>
</feature>
<evidence type="ECO:0000256" key="1">
    <source>
        <dbReference type="SAM" id="MobiDB-lite"/>
    </source>
</evidence>
<protein>
    <submittedName>
        <fullName evidence="2">Uncharacterized protein</fullName>
    </submittedName>
</protein>